<evidence type="ECO:0000313" key="2">
    <source>
        <dbReference type="Proteomes" id="UP000006867"/>
    </source>
</evidence>
<gene>
    <name evidence="1" type="ordered locus">BATR1942_04695</name>
</gene>
<name>A0ABM5LW48_BACA1</name>
<keyword evidence="2" id="KW-1185">Reference proteome</keyword>
<sequence>MGFFILIGLCITVLVGSCLALQPLKQKQEIKPFKTFDDFFI</sequence>
<evidence type="ECO:0000313" key="1">
    <source>
        <dbReference type="EMBL" id="ADP31893.1"/>
    </source>
</evidence>
<dbReference type="GeneID" id="92916620"/>
<dbReference type="RefSeq" id="WP_003327290.1">
    <property type="nucleotide sequence ID" value="NC_014639.1"/>
</dbReference>
<proteinExistence type="predicted"/>
<organism evidence="1 2">
    <name type="scientific">Bacillus atrophaeus (strain 1942)</name>
    <dbReference type="NCBI Taxonomy" id="720555"/>
    <lineage>
        <taxon>Bacteria</taxon>
        <taxon>Bacillati</taxon>
        <taxon>Bacillota</taxon>
        <taxon>Bacilli</taxon>
        <taxon>Bacillales</taxon>
        <taxon>Bacillaceae</taxon>
        <taxon>Bacillus</taxon>
    </lineage>
</organism>
<dbReference type="EMBL" id="CP002207">
    <property type="protein sequence ID" value="ADP31893.1"/>
    <property type="molecule type" value="Genomic_DNA"/>
</dbReference>
<evidence type="ECO:0008006" key="3">
    <source>
        <dbReference type="Google" id="ProtNLM"/>
    </source>
</evidence>
<dbReference type="Proteomes" id="UP000006867">
    <property type="component" value="Chromosome"/>
</dbReference>
<protein>
    <recommendedName>
        <fullName evidence="3">Lipoprotein</fullName>
    </recommendedName>
</protein>
<reference evidence="1 2" key="1">
    <citation type="journal article" date="2011" name="Front. Microbiol.">
        <title>Genomic signatures of strain selection and enhancement in Bacillus atrophaeus var. globigii, a historical biowarfare simulant.</title>
        <authorList>
            <person name="Gibbons H.S."/>
            <person name="Broomall S.M."/>
            <person name="McNew L.A."/>
            <person name="Daligault H."/>
            <person name="Chapman C."/>
            <person name="Bruce D."/>
            <person name="Karavis M."/>
            <person name="Krepps M."/>
            <person name="McGregor P.A."/>
            <person name="Hong C."/>
            <person name="Park K.H."/>
            <person name="Akmal A."/>
            <person name="Feldman A."/>
            <person name="Lin J.S."/>
            <person name="Chang W.E."/>
            <person name="Higgs B.W."/>
            <person name="Demirev P."/>
            <person name="Lindquist J."/>
            <person name="Liem A."/>
            <person name="Fochler E."/>
            <person name="Read T.D."/>
            <person name="Tapia R."/>
            <person name="Johnson S."/>
            <person name="Bishop-Lilly K.A."/>
            <person name="Detter C."/>
            <person name="Han C."/>
            <person name="Sozhamannan S."/>
            <person name="Rosenzweig C.N."/>
            <person name="Skowronski E.W."/>
        </authorList>
    </citation>
    <scope>NUCLEOTIDE SEQUENCE [LARGE SCALE GENOMIC DNA]</scope>
    <source>
        <strain evidence="1 2">1942</strain>
    </source>
</reference>
<accession>A0ABM5LW48</accession>